<evidence type="ECO:0000313" key="1">
    <source>
        <dbReference type="EMBL" id="KZV06886.1"/>
    </source>
</evidence>
<gene>
    <name evidence="1" type="ORF">F511_45632</name>
</gene>
<dbReference type="EMBL" id="KV054757">
    <property type="protein sequence ID" value="KZV06886.1"/>
    <property type="molecule type" value="Genomic_DNA"/>
</dbReference>
<sequence length="55" mass="6172">MAHDDRWARVARGRASRLARRCARAAARFFVVAAPPEAAAPAKLRRCRRLISSRV</sequence>
<proteinExistence type="predicted"/>
<name>A0A2Z7A2N4_9LAMI</name>
<organism evidence="1 2">
    <name type="scientific">Dorcoceras hygrometricum</name>
    <dbReference type="NCBI Taxonomy" id="472368"/>
    <lineage>
        <taxon>Eukaryota</taxon>
        <taxon>Viridiplantae</taxon>
        <taxon>Streptophyta</taxon>
        <taxon>Embryophyta</taxon>
        <taxon>Tracheophyta</taxon>
        <taxon>Spermatophyta</taxon>
        <taxon>Magnoliopsida</taxon>
        <taxon>eudicotyledons</taxon>
        <taxon>Gunneridae</taxon>
        <taxon>Pentapetalae</taxon>
        <taxon>asterids</taxon>
        <taxon>lamiids</taxon>
        <taxon>Lamiales</taxon>
        <taxon>Gesneriaceae</taxon>
        <taxon>Didymocarpoideae</taxon>
        <taxon>Trichosporeae</taxon>
        <taxon>Loxocarpinae</taxon>
        <taxon>Dorcoceras</taxon>
    </lineage>
</organism>
<protein>
    <submittedName>
        <fullName evidence="1">Uncharacterized protein</fullName>
    </submittedName>
</protein>
<dbReference type="AlphaFoldDB" id="A0A2Z7A2N4"/>
<dbReference type="Proteomes" id="UP000250235">
    <property type="component" value="Unassembled WGS sequence"/>
</dbReference>
<keyword evidence="2" id="KW-1185">Reference proteome</keyword>
<evidence type="ECO:0000313" key="2">
    <source>
        <dbReference type="Proteomes" id="UP000250235"/>
    </source>
</evidence>
<accession>A0A2Z7A2N4</accession>
<reference evidence="1 2" key="1">
    <citation type="journal article" date="2015" name="Proc. Natl. Acad. Sci. U.S.A.">
        <title>The resurrection genome of Boea hygrometrica: A blueprint for survival of dehydration.</title>
        <authorList>
            <person name="Xiao L."/>
            <person name="Yang G."/>
            <person name="Zhang L."/>
            <person name="Yang X."/>
            <person name="Zhao S."/>
            <person name="Ji Z."/>
            <person name="Zhou Q."/>
            <person name="Hu M."/>
            <person name="Wang Y."/>
            <person name="Chen M."/>
            <person name="Xu Y."/>
            <person name="Jin H."/>
            <person name="Xiao X."/>
            <person name="Hu G."/>
            <person name="Bao F."/>
            <person name="Hu Y."/>
            <person name="Wan P."/>
            <person name="Li L."/>
            <person name="Deng X."/>
            <person name="Kuang T."/>
            <person name="Xiang C."/>
            <person name="Zhu J.K."/>
            <person name="Oliver M.J."/>
            <person name="He Y."/>
        </authorList>
    </citation>
    <scope>NUCLEOTIDE SEQUENCE [LARGE SCALE GENOMIC DNA]</scope>
    <source>
        <strain evidence="2">cv. XS01</strain>
    </source>
</reference>